<evidence type="ECO:0000313" key="1">
    <source>
        <dbReference type="EMBL" id="SLM13608.1"/>
    </source>
</evidence>
<dbReference type="Gene3D" id="2.40.160.130">
    <property type="entry name" value="Capsule assembly protein Wzi"/>
    <property type="match status" value="1"/>
</dbReference>
<dbReference type="AlphaFoldDB" id="A0A3P3XJA2"/>
<proteinExistence type="predicted"/>
<accession>A0A3P3XJA2</accession>
<dbReference type="InterPro" id="IPR038636">
    <property type="entry name" value="Wzi_sf"/>
</dbReference>
<evidence type="ECO:0008006" key="2">
    <source>
        <dbReference type="Google" id="ProtNLM"/>
    </source>
</evidence>
<sequence length="630" mass="70231">MSKKKANQARGCTRNFNKRVAAGFGRTAMLVALLFLIAGGSGTAFAQGHLAVDLGHPVYSVIETAELRGVVTRLSSVKPYTSQQVAELLAQMLGHMEAFSPSEQALIQHYAKEFKAGKGVEQALWQDAAGTARAGIRVEATTRFGVGELVDLMDGSGATALKDLWHINSRWVPYLAGEPLPWLSMKGEAGFTFDKIEKNLYLPYEFTKEWDAGHIWLGTPRYSDGTLDYPTASYDIREDIAAETDSGSLMVRLSRFRRDWGIGSGSFSLSGTARPFVGFETVFRPSKFFAISGLVGSLTNWEKGENEKSTITSLIADTNGDGLINNLDTPVFSALSYQKMLGLQRMELFPFDWLTISATSTLVGAKRFELGYFSPLLFSVMYQNQLADVDNLGVQVDGQILVPRIGKFYASFYADEMEITNLSELFTKVRNMFALQGGVKVPIPGLSFATVTAQYTKIEPFVYSHYATWYPDYRLRVDTSYTQDGENLGYYLPPNSDEFLVNLEAMPAPGWRVGLKYRFVRHGDNPQADWDNHLPEIFGDVNKYMDYNQLYSYNKNFLHDGIYDYNHIGTINVSWKPIQPPKLLGASIPFELGAGYGLSYTWWEDGTGAGRPVSAPQWKNVLTMSVKLFL</sequence>
<protein>
    <recommendedName>
        <fullName evidence="2">Capsule assembly Wzi family protein</fullName>
    </recommendedName>
</protein>
<reference evidence="1" key="1">
    <citation type="submission" date="2017-02" db="EMBL/GenBank/DDBJ databases">
        <authorList>
            <person name="Regsiter A."/>
            <person name="William W."/>
        </authorList>
    </citation>
    <scope>NUCLEOTIDE SEQUENCE</scope>
    <source>
        <strain evidence="1">Bib</strain>
    </source>
</reference>
<organism evidence="1">
    <name type="scientific">uncultured spirochete</name>
    <dbReference type="NCBI Taxonomy" id="156406"/>
    <lineage>
        <taxon>Bacteria</taxon>
        <taxon>Pseudomonadati</taxon>
        <taxon>Spirochaetota</taxon>
        <taxon>Spirochaetia</taxon>
        <taxon>Spirochaetales</taxon>
        <taxon>environmental samples</taxon>
    </lineage>
</organism>
<name>A0A3P3XJA2_9SPIR</name>
<gene>
    <name evidence="1" type="ORF">SPIROBIBN47_290134</name>
</gene>
<dbReference type="EMBL" id="FWDM01000022">
    <property type="protein sequence ID" value="SLM13608.1"/>
    <property type="molecule type" value="Genomic_DNA"/>
</dbReference>